<dbReference type="EMBL" id="UGTL01000001">
    <property type="protein sequence ID" value="SUB84988.1"/>
    <property type="molecule type" value="Genomic_DNA"/>
</dbReference>
<dbReference type="GeneID" id="91081942"/>
<accession>A0A379DWX1</accession>
<sequence>MKKYILFAIMFLFGLLLHYDNLISYPYVRYTDAANLYKEKKNVIERGDTNAYKSILENYQSYYQHDPSKIFYYSFIMATKYHYVPANYDTYKSLISNYGTLDSLDKDTKHLALFFLRRGINRGDILCKIEYHRLQIKR</sequence>
<evidence type="ECO:0000313" key="1">
    <source>
        <dbReference type="EMBL" id="SUB84988.1"/>
    </source>
</evidence>
<evidence type="ECO:0000313" key="2">
    <source>
        <dbReference type="Proteomes" id="UP000254072"/>
    </source>
</evidence>
<dbReference type="Proteomes" id="UP000254072">
    <property type="component" value="Unassembled WGS sequence"/>
</dbReference>
<reference evidence="1 2" key="1">
    <citation type="submission" date="2018-06" db="EMBL/GenBank/DDBJ databases">
        <authorList>
            <consortium name="Pathogen Informatics"/>
            <person name="Doyle S."/>
        </authorList>
    </citation>
    <scope>NUCLEOTIDE SEQUENCE [LARGE SCALE GENOMIC DNA]</scope>
    <source>
        <strain evidence="1 2">NCTC11157</strain>
    </source>
</reference>
<protein>
    <submittedName>
        <fullName evidence="1">Uncharacterized protein</fullName>
    </submittedName>
</protein>
<organism evidence="1 2">
    <name type="scientific">Prevotella disiens</name>
    <dbReference type="NCBI Taxonomy" id="28130"/>
    <lineage>
        <taxon>Bacteria</taxon>
        <taxon>Pseudomonadati</taxon>
        <taxon>Bacteroidota</taxon>
        <taxon>Bacteroidia</taxon>
        <taxon>Bacteroidales</taxon>
        <taxon>Prevotellaceae</taxon>
        <taxon>Prevotella</taxon>
    </lineage>
</organism>
<proteinExistence type="predicted"/>
<dbReference type="OrthoDB" id="9992185at2"/>
<dbReference type="RefSeq" id="WP_021669450.1">
    <property type="nucleotide sequence ID" value="NZ_UGTL01000001.1"/>
</dbReference>
<name>A0A379DWX1_9BACT</name>
<gene>
    <name evidence="1" type="ORF">NCTC11157_00707</name>
</gene>
<dbReference type="AlphaFoldDB" id="A0A379DWX1"/>